<comment type="caution">
    <text evidence="8">The sequence shown here is derived from an EMBL/GenBank/DDBJ whole genome shotgun (WGS) entry which is preliminary data.</text>
</comment>
<feature type="transmembrane region" description="Helical" evidence="6">
    <location>
        <begin position="111"/>
        <end position="132"/>
    </location>
</feature>
<keyword evidence="5 6" id="KW-0472">Membrane</keyword>
<dbReference type="EMBL" id="JOTP01000021">
    <property type="protein sequence ID" value="KEP25493.1"/>
    <property type="molecule type" value="Genomic_DNA"/>
</dbReference>
<evidence type="ECO:0000256" key="3">
    <source>
        <dbReference type="ARBA" id="ARBA00022692"/>
    </source>
</evidence>
<organism evidence="8 9">
    <name type="scientific">Bacillus zhangzhouensis</name>
    <dbReference type="NCBI Taxonomy" id="1178540"/>
    <lineage>
        <taxon>Bacteria</taxon>
        <taxon>Bacillati</taxon>
        <taxon>Bacillota</taxon>
        <taxon>Bacilli</taxon>
        <taxon>Bacillales</taxon>
        <taxon>Bacillaceae</taxon>
        <taxon>Bacillus</taxon>
    </lineage>
</organism>
<evidence type="ECO:0000256" key="5">
    <source>
        <dbReference type="ARBA" id="ARBA00023136"/>
    </source>
</evidence>
<dbReference type="PRINTS" id="PR01036">
    <property type="entry name" value="TCRTETB"/>
</dbReference>
<dbReference type="InterPro" id="IPR011701">
    <property type="entry name" value="MFS"/>
</dbReference>
<evidence type="ECO:0000259" key="7">
    <source>
        <dbReference type="PROSITE" id="PS50850"/>
    </source>
</evidence>
<evidence type="ECO:0000256" key="1">
    <source>
        <dbReference type="ARBA" id="ARBA00004651"/>
    </source>
</evidence>
<feature type="transmembrane region" description="Helical" evidence="6">
    <location>
        <begin position="328"/>
        <end position="347"/>
    </location>
</feature>
<feature type="transmembrane region" description="Helical" evidence="6">
    <location>
        <begin position="172"/>
        <end position="192"/>
    </location>
</feature>
<proteinExistence type="predicted"/>
<sequence length="460" mass="49836">MEEYIMELPAQLSQSQRSKLMIILTFVLVISTMNTTMFNVALPAIGKQFSLSPSQTGWIVTSYLIIYAVGSVIYGKLADQYKLKNLITIGITLMSLGSLVGFFAFNYPSLIIARVMQAAGASVLPASAMIIPTRYFTPETRGRALGMTSAGLTFGIAIGPIIAGLVTTAFNWNYLFIIPLLQFLCIPAFRTYLGDEKIGKQTKIDFIGAFLLVATIVSFMLAVSQSSLLFLIAFLIFLTLFIWRMKSATNPFIYPDLFKNKAYTLTLLTFALGAGVAFALPYLSPLMFQGVNHLSPFASGLFMFPGAMIAALLAKTGGKLADTKGNSTLAYITIVLFLIAFGTLSFIAGGSPYLVMIVLVFGYVAQTQFQIAMANTLSNTLSKEQTGIGMGLFMLVNFIASSIAGTFMGKALSSSANTSLNPFHLATDGIEYSNIYVILTIIVVIIAILYTIVLKTTRKP</sequence>
<name>A0A081L8B7_9BACI</name>
<evidence type="ECO:0000313" key="9">
    <source>
        <dbReference type="Proteomes" id="UP000028091"/>
    </source>
</evidence>
<evidence type="ECO:0000313" key="8">
    <source>
        <dbReference type="EMBL" id="KEP25493.1"/>
    </source>
</evidence>
<comment type="subcellular location">
    <subcellularLocation>
        <location evidence="1">Cell membrane</location>
        <topology evidence="1">Multi-pass membrane protein</topology>
    </subcellularLocation>
</comment>
<dbReference type="OrthoDB" id="2403626at2"/>
<dbReference type="eggNOG" id="COG2814">
    <property type="taxonomic scope" value="Bacteria"/>
</dbReference>
<dbReference type="Gene3D" id="1.20.1720.10">
    <property type="entry name" value="Multidrug resistance protein D"/>
    <property type="match status" value="1"/>
</dbReference>
<dbReference type="SUPFAM" id="SSF103473">
    <property type="entry name" value="MFS general substrate transporter"/>
    <property type="match status" value="1"/>
</dbReference>
<protein>
    <recommendedName>
        <fullName evidence="7">Major facilitator superfamily (MFS) profile domain-containing protein</fullName>
    </recommendedName>
</protein>
<gene>
    <name evidence="8" type="ORF">BA70_08295</name>
</gene>
<dbReference type="InterPro" id="IPR020846">
    <property type="entry name" value="MFS_dom"/>
</dbReference>
<dbReference type="CDD" id="cd17321">
    <property type="entry name" value="MFS_MMR_MDR_like"/>
    <property type="match status" value="1"/>
</dbReference>
<reference evidence="8 9" key="1">
    <citation type="submission" date="2012-09" db="EMBL/GenBank/DDBJ databases">
        <title>Genome Sequence of Bacillus sp. DW5-4.</title>
        <authorList>
            <person name="Lai Q."/>
            <person name="Liu Y."/>
            <person name="Shao Z."/>
        </authorList>
    </citation>
    <scope>NUCLEOTIDE SEQUENCE [LARGE SCALE GENOMIC DNA]</scope>
    <source>
        <strain evidence="8 9">DW5-4</strain>
    </source>
</reference>
<dbReference type="GO" id="GO:0005886">
    <property type="term" value="C:plasma membrane"/>
    <property type="evidence" value="ECO:0007669"/>
    <property type="project" value="UniProtKB-SubCell"/>
</dbReference>
<evidence type="ECO:0000256" key="4">
    <source>
        <dbReference type="ARBA" id="ARBA00022989"/>
    </source>
</evidence>
<accession>A0A081L8B7</accession>
<dbReference type="AlphaFoldDB" id="A0A081L8B7"/>
<dbReference type="PANTHER" id="PTHR42718">
    <property type="entry name" value="MAJOR FACILITATOR SUPERFAMILY MULTIDRUG TRANSPORTER MFSC"/>
    <property type="match status" value="1"/>
</dbReference>
<dbReference type="Proteomes" id="UP000028091">
    <property type="component" value="Unassembled WGS sequence"/>
</dbReference>
<feature type="transmembrane region" description="Helical" evidence="6">
    <location>
        <begin position="433"/>
        <end position="454"/>
    </location>
</feature>
<dbReference type="Gene3D" id="1.20.1250.20">
    <property type="entry name" value="MFS general substrate transporter like domains"/>
    <property type="match status" value="1"/>
</dbReference>
<feature type="transmembrane region" description="Helical" evidence="6">
    <location>
        <begin position="57"/>
        <end position="74"/>
    </location>
</feature>
<feature type="transmembrane region" description="Helical" evidence="6">
    <location>
        <begin position="20"/>
        <end position="45"/>
    </location>
</feature>
<dbReference type="GO" id="GO:0022857">
    <property type="term" value="F:transmembrane transporter activity"/>
    <property type="evidence" value="ECO:0007669"/>
    <property type="project" value="InterPro"/>
</dbReference>
<feature type="transmembrane region" description="Helical" evidence="6">
    <location>
        <begin position="86"/>
        <end position="105"/>
    </location>
</feature>
<keyword evidence="9" id="KW-1185">Reference proteome</keyword>
<feature type="transmembrane region" description="Helical" evidence="6">
    <location>
        <begin position="204"/>
        <end position="222"/>
    </location>
</feature>
<feature type="transmembrane region" description="Helical" evidence="6">
    <location>
        <begin position="228"/>
        <end position="245"/>
    </location>
</feature>
<dbReference type="Pfam" id="PF07690">
    <property type="entry name" value="MFS_1"/>
    <property type="match status" value="1"/>
</dbReference>
<keyword evidence="4 6" id="KW-1133">Transmembrane helix</keyword>
<evidence type="ECO:0000256" key="6">
    <source>
        <dbReference type="SAM" id="Phobius"/>
    </source>
</evidence>
<dbReference type="InterPro" id="IPR036259">
    <property type="entry name" value="MFS_trans_sf"/>
</dbReference>
<feature type="transmembrane region" description="Helical" evidence="6">
    <location>
        <begin position="392"/>
        <end position="413"/>
    </location>
</feature>
<feature type="transmembrane region" description="Helical" evidence="6">
    <location>
        <begin position="265"/>
        <end position="284"/>
    </location>
</feature>
<feature type="transmembrane region" description="Helical" evidence="6">
    <location>
        <begin position="144"/>
        <end position="166"/>
    </location>
</feature>
<keyword evidence="3 6" id="KW-0812">Transmembrane</keyword>
<dbReference type="PROSITE" id="PS50850">
    <property type="entry name" value="MFS"/>
    <property type="match status" value="1"/>
</dbReference>
<dbReference type="PANTHER" id="PTHR42718:SF9">
    <property type="entry name" value="MAJOR FACILITATOR SUPERFAMILY MULTIDRUG TRANSPORTER MFSC"/>
    <property type="match status" value="1"/>
</dbReference>
<keyword evidence="2" id="KW-0813">Transport</keyword>
<feature type="transmembrane region" description="Helical" evidence="6">
    <location>
        <begin position="296"/>
        <end position="316"/>
    </location>
</feature>
<feature type="transmembrane region" description="Helical" evidence="6">
    <location>
        <begin position="353"/>
        <end position="371"/>
    </location>
</feature>
<feature type="domain" description="Major facilitator superfamily (MFS) profile" evidence="7">
    <location>
        <begin position="20"/>
        <end position="458"/>
    </location>
</feature>
<evidence type="ECO:0000256" key="2">
    <source>
        <dbReference type="ARBA" id="ARBA00022448"/>
    </source>
</evidence>